<keyword evidence="10" id="KW-1185">Reference proteome</keyword>
<feature type="transmembrane region" description="Helical" evidence="7">
    <location>
        <begin position="338"/>
        <end position="358"/>
    </location>
</feature>
<dbReference type="PANTHER" id="PTHR42718">
    <property type="entry name" value="MAJOR FACILITATOR SUPERFAMILY MULTIDRUG TRANSPORTER MFSC"/>
    <property type="match status" value="1"/>
</dbReference>
<dbReference type="GO" id="GO:0022857">
    <property type="term" value="F:transmembrane transporter activity"/>
    <property type="evidence" value="ECO:0007669"/>
    <property type="project" value="InterPro"/>
</dbReference>
<name>A0A8J3KPL6_9ACTN</name>
<keyword evidence="2" id="KW-0813">Transport</keyword>
<dbReference type="RefSeq" id="WP_203688182.1">
    <property type="nucleotide sequence ID" value="NZ_BAAALC010000001.1"/>
</dbReference>
<evidence type="ECO:0000313" key="10">
    <source>
        <dbReference type="Proteomes" id="UP000630887"/>
    </source>
</evidence>
<evidence type="ECO:0000256" key="7">
    <source>
        <dbReference type="SAM" id="Phobius"/>
    </source>
</evidence>
<evidence type="ECO:0000256" key="6">
    <source>
        <dbReference type="ARBA" id="ARBA00023136"/>
    </source>
</evidence>
<dbReference type="InterPro" id="IPR011701">
    <property type="entry name" value="MFS"/>
</dbReference>
<feature type="domain" description="Major facilitator superfamily (MFS) profile" evidence="8">
    <location>
        <begin position="20"/>
        <end position="496"/>
    </location>
</feature>
<dbReference type="Pfam" id="PF07690">
    <property type="entry name" value="MFS_1"/>
    <property type="match status" value="1"/>
</dbReference>
<feature type="transmembrane region" description="Helical" evidence="7">
    <location>
        <begin position="407"/>
        <end position="427"/>
    </location>
</feature>
<feature type="transmembrane region" description="Helical" evidence="7">
    <location>
        <begin position="206"/>
        <end position="223"/>
    </location>
</feature>
<feature type="transmembrane region" description="Helical" evidence="7">
    <location>
        <begin position="274"/>
        <end position="299"/>
    </location>
</feature>
<keyword evidence="5 7" id="KW-1133">Transmembrane helix</keyword>
<accession>A0A8J3KPL6</accession>
<dbReference type="InterPro" id="IPR020846">
    <property type="entry name" value="MFS_dom"/>
</dbReference>
<feature type="transmembrane region" description="Helical" evidence="7">
    <location>
        <begin position="18"/>
        <end position="42"/>
    </location>
</feature>
<evidence type="ECO:0000313" key="9">
    <source>
        <dbReference type="EMBL" id="GIG03712.1"/>
    </source>
</evidence>
<evidence type="ECO:0000259" key="8">
    <source>
        <dbReference type="PROSITE" id="PS50850"/>
    </source>
</evidence>
<dbReference type="PROSITE" id="PS50850">
    <property type="entry name" value="MFS"/>
    <property type="match status" value="1"/>
</dbReference>
<feature type="transmembrane region" description="Helical" evidence="7">
    <location>
        <begin position="144"/>
        <end position="164"/>
    </location>
</feature>
<feature type="transmembrane region" description="Helical" evidence="7">
    <location>
        <begin position="54"/>
        <end position="74"/>
    </location>
</feature>
<feature type="transmembrane region" description="Helical" evidence="7">
    <location>
        <begin position="364"/>
        <end position="387"/>
    </location>
</feature>
<dbReference type="CDD" id="cd17321">
    <property type="entry name" value="MFS_MMR_MDR_like"/>
    <property type="match status" value="1"/>
</dbReference>
<dbReference type="Proteomes" id="UP000630887">
    <property type="component" value="Unassembled WGS sequence"/>
</dbReference>
<protein>
    <submittedName>
        <fullName evidence="9">MFS transporter</fullName>
    </submittedName>
</protein>
<evidence type="ECO:0000256" key="3">
    <source>
        <dbReference type="ARBA" id="ARBA00022475"/>
    </source>
</evidence>
<comment type="caution">
    <text evidence="9">The sequence shown here is derived from an EMBL/GenBank/DDBJ whole genome shotgun (WGS) entry which is preliminary data.</text>
</comment>
<reference evidence="9 10" key="1">
    <citation type="submission" date="2021-01" db="EMBL/GenBank/DDBJ databases">
        <title>Whole genome shotgun sequence of Catellatospora coxensis NBRC 107359.</title>
        <authorList>
            <person name="Komaki H."/>
            <person name="Tamura T."/>
        </authorList>
    </citation>
    <scope>NUCLEOTIDE SEQUENCE [LARGE SCALE GENOMIC DNA]</scope>
    <source>
        <strain evidence="9 10">NBRC 107359</strain>
    </source>
</reference>
<feature type="transmembrane region" description="Helical" evidence="7">
    <location>
        <begin position="170"/>
        <end position="194"/>
    </location>
</feature>
<dbReference type="InterPro" id="IPR036259">
    <property type="entry name" value="MFS_trans_sf"/>
</dbReference>
<sequence>MATITPLDRAGRAGLREWLGLVVLALPTLLVALDINSVFLALPHLSADLGADAVQQLWIADGYGLMVAGFVVTMGTLGDRIGRRRLLMIGAAAFGLLSVASAYAADPAMLIAARLLLGVAGATLMPSTLGLISAMFTDTRQRGLAITAWSTCVFAGAALGPVLGGVLLTHYWWGSVFLIGAPTMAVLLVAAPLTLPDSRNPDAGRLDLVSVLLSLAAILPLTYGVKQLGADLSDAPAALAAATVGALFAVLFVRRQRGLRDPLLRLDLLRDRTVGAVLIAMVATGAGLAGVGLLTTQYLQLVCGFSPLASAVWFAPMGLAMAAGCTLAPLTRRWLSPGAAIVAGLVVSTLGFLPVALADGPAPVVAGAAVIAFGTGPLFALGTGVVIGSVAPERAGSAAALSETSNYLGGTAGIALFGTVAAGVYHARLDGFGQAPDVARESVAGAMAAAATLPADSAGRLLDVAHAAFTDGLSLVAVCAAVLFIALVVLLARRLR</sequence>
<feature type="transmembrane region" description="Helical" evidence="7">
    <location>
        <begin position="235"/>
        <end position="253"/>
    </location>
</feature>
<evidence type="ECO:0000256" key="2">
    <source>
        <dbReference type="ARBA" id="ARBA00022448"/>
    </source>
</evidence>
<feature type="transmembrane region" description="Helical" evidence="7">
    <location>
        <begin position="111"/>
        <end position="132"/>
    </location>
</feature>
<evidence type="ECO:0000256" key="1">
    <source>
        <dbReference type="ARBA" id="ARBA00004651"/>
    </source>
</evidence>
<keyword evidence="4 7" id="KW-0812">Transmembrane</keyword>
<dbReference type="Gene3D" id="1.20.1720.10">
    <property type="entry name" value="Multidrug resistance protein D"/>
    <property type="match status" value="2"/>
</dbReference>
<keyword evidence="6 7" id="KW-0472">Membrane</keyword>
<proteinExistence type="predicted"/>
<feature type="transmembrane region" description="Helical" evidence="7">
    <location>
        <begin position="311"/>
        <end position="331"/>
    </location>
</feature>
<evidence type="ECO:0000256" key="5">
    <source>
        <dbReference type="ARBA" id="ARBA00022989"/>
    </source>
</evidence>
<gene>
    <name evidence="9" type="primary">smvA_1</name>
    <name evidence="9" type="ORF">Cco03nite_04120</name>
</gene>
<dbReference type="PANTHER" id="PTHR42718:SF47">
    <property type="entry name" value="METHYL VIOLOGEN RESISTANCE PROTEIN SMVA"/>
    <property type="match status" value="1"/>
</dbReference>
<feature type="transmembrane region" description="Helical" evidence="7">
    <location>
        <begin position="86"/>
        <end position="105"/>
    </location>
</feature>
<dbReference type="EMBL" id="BONI01000002">
    <property type="protein sequence ID" value="GIG03712.1"/>
    <property type="molecule type" value="Genomic_DNA"/>
</dbReference>
<dbReference type="AlphaFoldDB" id="A0A8J3KPL6"/>
<dbReference type="SUPFAM" id="SSF103473">
    <property type="entry name" value="MFS general substrate transporter"/>
    <property type="match status" value="1"/>
</dbReference>
<dbReference type="GO" id="GO:0005886">
    <property type="term" value="C:plasma membrane"/>
    <property type="evidence" value="ECO:0007669"/>
    <property type="project" value="UniProtKB-SubCell"/>
</dbReference>
<feature type="transmembrane region" description="Helical" evidence="7">
    <location>
        <begin position="472"/>
        <end position="492"/>
    </location>
</feature>
<organism evidence="9 10">
    <name type="scientific">Catellatospora coxensis</name>
    <dbReference type="NCBI Taxonomy" id="310354"/>
    <lineage>
        <taxon>Bacteria</taxon>
        <taxon>Bacillati</taxon>
        <taxon>Actinomycetota</taxon>
        <taxon>Actinomycetes</taxon>
        <taxon>Micromonosporales</taxon>
        <taxon>Micromonosporaceae</taxon>
        <taxon>Catellatospora</taxon>
    </lineage>
</organism>
<keyword evidence="3" id="KW-1003">Cell membrane</keyword>
<comment type="subcellular location">
    <subcellularLocation>
        <location evidence="1">Cell membrane</location>
        <topology evidence="1">Multi-pass membrane protein</topology>
    </subcellularLocation>
</comment>
<evidence type="ECO:0000256" key="4">
    <source>
        <dbReference type="ARBA" id="ARBA00022692"/>
    </source>
</evidence>